<dbReference type="GO" id="GO:0004497">
    <property type="term" value="F:monooxygenase activity"/>
    <property type="evidence" value="ECO:0007669"/>
    <property type="project" value="UniProtKB-KW"/>
</dbReference>
<protein>
    <recommendedName>
        <fullName evidence="10">Cytochrome P450</fullName>
    </recommendedName>
</protein>
<accession>A0A2N9F1F6</accession>
<dbReference type="EMBL" id="OIVN01000475">
    <property type="protein sequence ID" value="SPC80850.1"/>
    <property type="molecule type" value="Genomic_DNA"/>
</dbReference>
<dbReference type="GO" id="GO:0005506">
    <property type="term" value="F:iron ion binding"/>
    <property type="evidence" value="ECO:0007669"/>
    <property type="project" value="InterPro"/>
</dbReference>
<evidence type="ECO:0000256" key="2">
    <source>
        <dbReference type="ARBA" id="ARBA00010617"/>
    </source>
</evidence>
<dbReference type="PROSITE" id="PS00086">
    <property type="entry name" value="CYTOCHROME_P450"/>
    <property type="match status" value="1"/>
</dbReference>
<evidence type="ECO:0000256" key="4">
    <source>
        <dbReference type="ARBA" id="ARBA00022723"/>
    </source>
</evidence>
<dbReference type="SUPFAM" id="SSF48264">
    <property type="entry name" value="Cytochrome P450"/>
    <property type="match status" value="1"/>
</dbReference>
<evidence type="ECO:0000256" key="5">
    <source>
        <dbReference type="ARBA" id="ARBA00022989"/>
    </source>
</evidence>
<keyword evidence="7 8" id="KW-0349">Heme</keyword>
<dbReference type="GO" id="GO:0016020">
    <property type="term" value="C:membrane"/>
    <property type="evidence" value="ECO:0007669"/>
    <property type="project" value="UniProtKB-SubCell"/>
</dbReference>
<name>A0A2N9F1F6_FAGSY</name>
<dbReference type="AlphaFoldDB" id="A0A2N9F1F6"/>
<keyword evidence="8" id="KW-0560">Oxidoreductase</keyword>
<evidence type="ECO:0000256" key="7">
    <source>
        <dbReference type="PIRSR" id="PIRSR602401-1"/>
    </source>
</evidence>
<keyword evidence="5" id="KW-0472">Membrane</keyword>
<keyword evidence="8" id="KW-0503">Monooxygenase</keyword>
<dbReference type="Pfam" id="PF00067">
    <property type="entry name" value="p450"/>
    <property type="match status" value="2"/>
</dbReference>
<dbReference type="InterPro" id="IPR017972">
    <property type="entry name" value="Cyt_P450_CS"/>
</dbReference>
<evidence type="ECO:0000313" key="9">
    <source>
        <dbReference type="EMBL" id="SPC80850.1"/>
    </source>
</evidence>
<proteinExistence type="inferred from homology"/>
<dbReference type="GO" id="GO:0010268">
    <property type="term" value="P:brassinosteroid homeostasis"/>
    <property type="evidence" value="ECO:0007669"/>
    <property type="project" value="TreeGrafter"/>
</dbReference>
<evidence type="ECO:0000256" key="6">
    <source>
        <dbReference type="ARBA" id="ARBA00023004"/>
    </source>
</evidence>
<comment type="cofactor">
    <cofactor evidence="7">
        <name>heme</name>
        <dbReference type="ChEBI" id="CHEBI:30413"/>
    </cofactor>
</comment>
<dbReference type="GO" id="GO:0020037">
    <property type="term" value="F:heme binding"/>
    <property type="evidence" value="ECO:0007669"/>
    <property type="project" value="InterPro"/>
</dbReference>
<comment type="subcellular location">
    <subcellularLocation>
        <location evidence="1">Membrane</location>
        <topology evidence="1">Single-pass membrane protein</topology>
    </subcellularLocation>
</comment>
<reference evidence="9" key="1">
    <citation type="submission" date="2018-02" db="EMBL/GenBank/DDBJ databases">
        <authorList>
            <person name="Cohen D.B."/>
            <person name="Kent A.D."/>
        </authorList>
    </citation>
    <scope>NUCLEOTIDE SEQUENCE</scope>
</reference>
<dbReference type="InterPro" id="IPR002401">
    <property type="entry name" value="Cyt_P450_E_grp-I"/>
</dbReference>
<evidence type="ECO:0008006" key="10">
    <source>
        <dbReference type="Google" id="ProtNLM"/>
    </source>
</evidence>
<keyword evidence="4 7" id="KW-0479">Metal-binding</keyword>
<dbReference type="InterPro" id="IPR036396">
    <property type="entry name" value="Cyt_P450_sf"/>
</dbReference>
<dbReference type="PANTHER" id="PTHR24286:SF305">
    <property type="entry name" value="CYTOCHROME P450 708A2"/>
    <property type="match status" value="1"/>
</dbReference>
<keyword evidence="3" id="KW-0812">Transmembrane</keyword>
<feature type="binding site" description="axial binding residue" evidence="7">
    <location>
        <position position="221"/>
    </location>
    <ligand>
        <name>heme</name>
        <dbReference type="ChEBI" id="CHEBI:30413"/>
    </ligand>
    <ligandPart>
        <name>Fe</name>
        <dbReference type="ChEBI" id="CHEBI:18248"/>
    </ligandPart>
</feature>
<sequence length="273" mass="30999">MALHFGAKQMFSYDPEKSSIDLTEKYVNFSKGLLSFPLNVPGTAYHKCLEDHKKALNVMLEVLNKRLSSPETHQGDVLDHIIKDMKVENFLTEEFAVQLMFGLLFVTFDSLSATLTLAFKLLAENPTVLEDLTAEHEAILKGRENPNSPITWEEYKSMTFTLYGTHAIPAGWAIMAVTSALQLDPNTFENPLAFNPWRWKDVKANVISKHFMPFGGGMKQCAGAEYSRVLLSLFFHVLVTKYRWTKIEGGDIVRTPILKFRNALRIKISKKHT</sequence>
<evidence type="ECO:0000256" key="3">
    <source>
        <dbReference type="ARBA" id="ARBA00022692"/>
    </source>
</evidence>
<comment type="similarity">
    <text evidence="2 8">Belongs to the cytochrome P450 family.</text>
</comment>
<keyword evidence="5" id="KW-1133">Transmembrane helix</keyword>
<dbReference type="GO" id="GO:0016125">
    <property type="term" value="P:sterol metabolic process"/>
    <property type="evidence" value="ECO:0007669"/>
    <property type="project" value="TreeGrafter"/>
</dbReference>
<dbReference type="PRINTS" id="PR00463">
    <property type="entry name" value="EP450I"/>
</dbReference>
<dbReference type="GO" id="GO:0016705">
    <property type="term" value="F:oxidoreductase activity, acting on paired donors, with incorporation or reduction of molecular oxygen"/>
    <property type="evidence" value="ECO:0007669"/>
    <property type="project" value="InterPro"/>
</dbReference>
<evidence type="ECO:0000256" key="1">
    <source>
        <dbReference type="ARBA" id="ARBA00004167"/>
    </source>
</evidence>
<dbReference type="InterPro" id="IPR001128">
    <property type="entry name" value="Cyt_P450"/>
</dbReference>
<keyword evidence="6 7" id="KW-0408">Iron</keyword>
<dbReference type="PANTHER" id="PTHR24286">
    <property type="entry name" value="CYTOCHROME P450 26"/>
    <property type="match status" value="1"/>
</dbReference>
<dbReference type="GO" id="GO:0016132">
    <property type="term" value="P:brassinosteroid biosynthetic process"/>
    <property type="evidence" value="ECO:0007669"/>
    <property type="project" value="TreeGrafter"/>
</dbReference>
<evidence type="ECO:0000256" key="8">
    <source>
        <dbReference type="RuleBase" id="RU000461"/>
    </source>
</evidence>
<gene>
    <name evidence="9" type="ORF">FSB_LOCUS8732</name>
</gene>
<dbReference type="Gene3D" id="1.10.630.10">
    <property type="entry name" value="Cytochrome P450"/>
    <property type="match status" value="2"/>
</dbReference>
<organism evidence="9">
    <name type="scientific">Fagus sylvatica</name>
    <name type="common">Beechnut</name>
    <dbReference type="NCBI Taxonomy" id="28930"/>
    <lineage>
        <taxon>Eukaryota</taxon>
        <taxon>Viridiplantae</taxon>
        <taxon>Streptophyta</taxon>
        <taxon>Embryophyta</taxon>
        <taxon>Tracheophyta</taxon>
        <taxon>Spermatophyta</taxon>
        <taxon>Magnoliopsida</taxon>
        <taxon>eudicotyledons</taxon>
        <taxon>Gunneridae</taxon>
        <taxon>Pentapetalae</taxon>
        <taxon>rosids</taxon>
        <taxon>fabids</taxon>
        <taxon>Fagales</taxon>
        <taxon>Fagaceae</taxon>
        <taxon>Fagus</taxon>
    </lineage>
</organism>